<evidence type="ECO:0000313" key="1">
    <source>
        <dbReference type="EMBL" id="JAH10307.1"/>
    </source>
</evidence>
<protein>
    <submittedName>
        <fullName evidence="1">Uncharacterized protein</fullName>
    </submittedName>
</protein>
<dbReference type="EMBL" id="GBXM01107259">
    <property type="protein sequence ID" value="JAH01318.1"/>
    <property type="molecule type" value="Transcribed_RNA"/>
</dbReference>
<dbReference type="EMBL" id="GBXM01098270">
    <property type="protein sequence ID" value="JAH10307.1"/>
    <property type="molecule type" value="Transcribed_RNA"/>
</dbReference>
<dbReference type="AlphaFoldDB" id="A0A0E9Q1E0"/>
<reference evidence="1" key="1">
    <citation type="submission" date="2014-11" db="EMBL/GenBank/DDBJ databases">
        <authorList>
            <person name="Amaro Gonzalez C."/>
        </authorList>
    </citation>
    <scope>NUCLEOTIDE SEQUENCE</scope>
</reference>
<sequence length="36" mass="4456">MYLQLLMKESSFVLFFKVRSWVFLLFTQNYSIHLLL</sequence>
<reference evidence="1" key="2">
    <citation type="journal article" date="2015" name="Fish Shellfish Immunol.">
        <title>Early steps in the European eel (Anguilla anguilla)-Vibrio vulnificus interaction in the gills: Role of the RtxA13 toxin.</title>
        <authorList>
            <person name="Callol A."/>
            <person name="Pajuelo D."/>
            <person name="Ebbesson L."/>
            <person name="Teles M."/>
            <person name="MacKenzie S."/>
            <person name="Amaro C."/>
        </authorList>
    </citation>
    <scope>NUCLEOTIDE SEQUENCE</scope>
</reference>
<proteinExistence type="predicted"/>
<organism evidence="1">
    <name type="scientific">Anguilla anguilla</name>
    <name type="common">European freshwater eel</name>
    <name type="synonym">Muraena anguilla</name>
    <dbReference type="NCBI Taxonomy" id="7936"/>
    <lineage>
        <taxon>Eukaryota</taxon>
        <taxon>Metazoa</taxon>
        <taxon>Chordata</taxon>
        <taxon>Craniata</taxon>
        <taxon>Vertebrata</taxon>
        <taxon>Euteleostomi</taxon>
        <taxon>Actinopterygii</taxon>
        <taxon>Neopterygii</taxon>
        <taxon>Teleostei</taxon>
        <taxon>Anguilliformes</taxon>
        <taxon>Anguillidae</taxon>
        <taxon>Anguilla</taxon>
    </lineage>
</organism>
<name>A0A0E9Q1E0_ANGAN</name>
<accession>A0A0E9Q1E0</accession>